<dbReference type="Gene3D" id="3.30.420.10">
    <property type="entry name" value="Ribonuclease H-like superfamily/Ribonuclease H"/>
    <property type="match status" value="1"/>
</dbReference>
<evidence type="ECO:0000256" key="1">
    <source>
        <dbReference type="ARBA" id="ARBA00008142"/>
    </source>
</evidence>
<dbReference type="GO" id="GO:0004550">
    <property type="term" value="F:nucleoside diphosphate kinase activity"/>
    <property type="evidence" value="ECO:0007669"/>
    <property type="project" value="InterPro"/>
</dbReference>
<dbReference type="Pfam" id="PF00334">
    <property type="entry name" value="NDK"/>
    <property type="match status" value="3"/>
</dbReference>
<proteinExistence type="inferred from homology"/>
<dbReference type="InterPro" id="IPR051766">
    <property type="entry name" value="TXND_domain-containing"/>
</dbReference>
<dbReference type="Proteomes" id="UP000736164">
    <property type="component" value="Unassembled WGS sequence"/>
</dbReference>
<dbReference type="InterPro" id="IPR036850">
    <property type="entry name" value="NDK-like_dom_sf"/>
</dbReference>
<feature type="non-terminal residue" evidence="5">
    <location>
        <position position="684"/>
    </location>
</feature>
<feature type="domain" description="Nucleoside diphosphate kinase-like" evidence="4">
    <location>
        <begin position="250"/>
        <end position="398"/>
    </location>
</feature>
<dbReference type="EMBL" id="JAAWVO010071376">
    <property type="protein sequence ID" value="MBN3324653.1"/>
    <property type="molecule type" value="Genomic_DNA"/>
</dbReference>
<evidence type="ECO:0000313" key="6">
    <source>
        <dbReference type="Proteomes" id="UP000736164"/>
    </source>
</evidence>
<feature type="non-terminal residue" evidence="5">
    <location>
        <position position="1"/>
    </location>
</feature>
<dbReference type="PANTHER" id="PTHR46135:SF5">
    <property type="entry name" value="THIOREDOXIN DOMAIN-CONTAINING PROTEIN 6 ISOFORM X1"/>
    <property type="match status" value="1"/>
</dbReference>
<comment type="caution">
    <text evidence="2">Lacks conserved residue(s) required for the propagation of feature annotation.</text>
</comment>
<evidence type="ECO:0000256" key="3">
    <source>
        <dbReference type="RuleBase" id="RU004011"/>
    </source>
</evidence>
<dbReference type="GO" id="GO:0006183">
    <property type="term" value="P:GTP biosynthetic process"/>
    <property type="evidence" value="ECO:0007669"/>
    <property type="project" value="InterPro"/>
</dbReference>
<dbReference type="PANTHER" id="PTHR46135">
    <property type="entry name" value="NME/NM23 FAMILY MEMBER 8"/>
    <property type="match status" value="1"/>
</dbReference>
<evidence type="ECO:0000256" key="2">
    <source>
        <dbReference type="PROSITE-ProRule" id="PRU00706"/>
    </source>
</evidence>
<evidence type="ECO:0000313" key="5">
    <source>
        <dbReference type="EMBL" id="MBN3324653.1"/>
    </source>
</evidence>
<dbReference type="Gene3D" id="3.30.70.141">
    <property type="entry name" value="Nucleoside diphosphate kinase-like domain"/>
    <property type="match status" value="3"/>
</dbReference>
<reference evidence="5" key="1">
    <citation type="journal article" date="2021" name="Cell">
        <title>Tracing the genetic footprints of vertebrate landing in non-teleost ray-finned fishes.</title>
        <authorList>
            <person name="Bi X."/>
            <person name="Wang K."/>
            <person name="Yang L."/>
            <person name="Pan H."/>
            <person name="Jiang H."/>
            <person name="Wei Q."/>
            <person name="Fang M."/>
            <person name="Yu H."/>
            <person name="Zhu C."/>
            <person name="Cai Y."/>
            <person name="He Y."/>
            <person name="Gan X."/>
            <person name="Zeng H."/>
            <person name="Yu D."/>
            <person name="Zhu Y."/>
            <person name="Jiang H."/>
            <person name="Qiu Q."/>
            <person name="Yang H."/>
            <person name="Zhang Y.E."/>
            <person name="Wang W."/>
            <person name="Zhu M."/>
            <person name="He S."/>
            <person name="Zhang G."/>
        </authorList>
    </citation>
    <scope>NUCLEOTIDE SEQUENCE</scope>
    <source>
        <strain evidence="5">Allg_001</strain>
    </source>
</reference>
<keyword evidence="6" id="KW-1185">Reference proteome</keyword>
<feature type="domain" description="Nucleoside diphosphate kinase-like" evidence="4">
    <location>
        <begin position="546"/>
        <end position="682"/>
    </location>
</feature>
<protein>
    <submittedName>
        <fullName evidence="5">TXND3 protein</fullName>
    </submittedName>
</protein>
<comment type="similarity">
    <text evidence="1 2 3">Belongs to the NDK family.</text>
</comment>
<accession>A0A8J7TI17</accession>
<dbReference type="PRINTS" id="PR01243">
    <property type="entry name" value="NUCDPKINASE"/>
</dbReference>
<dbReference type="SMART" id="SM00562">
    <property type="entry name" value="NDK"/>
    <property type="match status" value="3"/>
</dbReference>
<organism evidence="5 6">
    <name type="scientific">Atractosteus spatula</name>
    <name type="common">Alligator gar</name>
    <name type="synonym">Lepisosteus spatula</name>
    <dbReference type="NCBI Taxonomy" id="7917"/>
    <lineage>
        <taxon>Eukaryota</taxon>
        <taxon>Metazoa</taxon>
        <taxon>Chordata</taxon>
        <taxon>Craniata</taxon>
        <taxon>Vertebrata</taxon>
        <taxon>Euteleostomi</taxon>
        <taxon>Actinopterygii</taxon>
        <taxon>Neopterygii</taxon>
        <taxon>Holostei</taxon>
        <taxon>Semionotiformes</taxon>
        <taxon>Lepisosteidae</taxon>
        <taxon>Atractosteus</taxon>
    </lineage>
</organism>
<dbReference type="SUPFAM" id="SSF54919">
    <property type="entry name" value="Nucleoside diphosphate kinase, NDK"/>
    <property type="match status" value="3"/>
</dbReference>
<sequence length="684" mass="77537">VLWTDETKVELFVHNARRYDWQKTKTAFDQKNLIPIVKHGGRSIMAWGCFSAVGPGQCVITESTMNSTLYQRVLEENVRPSVKKLKLKHKWTLQQDNDPKHSSKSTKEWLKKLCNVMSTCSLNSKAEAQSVEELCPFEGKCEPVFLFYSGGKAVGIVRGVKGPLLQKTILEKLEEEKKKQEMGSEYTCNFKYSFSPKVQEISFEEDIGKLEKIHSGETNEDHSGDIYSHFLHTEGLHVVLYSFHPASYYVAIIKPDAVAAGKVEEIKKKAIKAEFCLVAEEERILTEQQIKDFYQDKADQPKFEELVQFMSSRPIHVLILSRKNYSAWAELIGPADVDVIKPPKRTYTPACFYGSDTVYLTSQSSRDIQEELKLSCHDSKELASRELAFFFPSFGDDEGKQTTEGGSKPKIQKTLALIRPSLLREKKDEILKTIHESGFQIAMQKELTLTEEQATEFYKDHAGQEYFPSLIKHMMSGPVLALALTREDAVQHWRKLLGPKTIDEAKGKAPDSLRAQFAVDNVPINQLHGSSSPEEAQKNLNFFFPVEHTLAVIKPDAANKHRDDIINSIKEAGFCISQVKETKLTKEMAAEFYKDHQGKVFYDQLVAYMSQGPSVMMILSKENAIEEWRNTIGPVDPDVARQIDPNSLRAQFARSVLENALHGSSNVDHAKKNIRFIFGDIDLK</sequence>
<gene>
    <name evidence="5" type="primary">Ciic3</name>
    <name evidence="5" type="ORF">GTO95_0000320</name>
</gene>
<dbReference type="GO" id="GO:0006241">
    <property type="term" value="P:CTP biosynthetic process"/>
    <property type="evidence" value="ECO:0007669"/>
    <property type="project" value="InterPro"/>
</dbReference>
<dbReference type="InterPro" id="IPR034907">
    <property type="entry name" value="NDK-like_dom"/>
</dbReference>
<evidence type="ECO:0000259" key="4">
    <source>
        <dbReference type="SMART" id="SM00562"/>
    </source>
</evidence>
<dbReference type="InterPro" id="IPR036397">
    <property type="entry name" value="RNaseH_sf"/>
</dbReference>
<dbReference type="InterPro" id="IPR001564">
    <property type="entry name" value="Nucleoside_diP_kinase"/>
</dbReference>
<dbReference type="CDD" id="cd04416">
    <property type="entry name" value="NDPk_TX"/>
    <property type="match status" value="2"/>
</dbReference>
<dbReference type="GO" id="GO:0006228">
    <property type="term" value="P:UTP biosynthetic process"/>
    <property type="evidence" value="ECO:0007669"/>
    <property type="project" value="InterPro"/>
</dbReference>
<dbReference type="GO" id="GO:0003676">
    <property type="term" value="F:nucleic acid binding"/>
    <property type="evidence" value="ECO:0007669"/>
    <property type="project" value="InterPro"/>
</dbReference>
<dbReference type="AlphaFoldDB" id="A0A8J7TI17"/>
<name>A0A8J7TI17_ATRSP</name>
<dbReference type="PROSITE" id="PS51374">
    <property type="entry name" value="NDPK_LIKE"/>
    <property type="match status" value="3"/>
</dbReference>
<comment type="caution">
    <text evidence="5">The sequence shown here is derived from an EMBL/GenBank/DDBJ whole genome shotgun (WGS) entry which is preliminary data.</text>
</comment>
<feature type="domain" description="Nucleoside diphosphate kinase-like" evidence="4">
    <location>
        <begin position="411"/>
        <end position="545"/>
    </location>
</feature>